<evidence type="ECO:0000256" key="5">
    <source>
        <dbReference type="ARBA" id="ARBA00023136"/>
    </source>
</evidence>
<dbReference type="Proteomes" id="UP000238350">
    <property type="component" value="Unassembled WGS sequence"/>
</dbReference>
<dbReference type="RefSeq" id="XP_024663800.1">
    <property type="nucleotide sequence ID" value="XM_024808032.1"/>
</dbReference>
<evidence type="ECO:0000259" key="6">
    <source>
        <dbReference type="PROSITE" id="PS51328"/>
    </source>
</evidence>
<dbReference type="EMBL" id="NDIQ01000001">
    <property type="protein sequence ID" value="PRT53854.1"/>
    <property type="molecule type" value="Genomic_DNA"/>
</dbReference>
<evidence type="ECO:0000256" key="3">
    <source>
        <dbReference type="ARBA" id="ARBA00022729"/>
    </source>
</evidence>
<name>A0A2T0FFV1_9ASCO</name>
<feature type="domain" description="L-type lectin-like" evidence="6">
    <location>
        <begin position="18"/>
        <end position="239"/>
    </location>
</feature>
<evidence type="ECO:0000256" key="2">
    <source>
        <dbReference type="ARBA" id="ARBA00022692"/>
    </source>
</evidence>
<keyword evidence="5" id="KW-0472">Membrane</keyword>
<accession>A0A2T0FFV1</accession>
<reference evidence="7 8" key="1">
    <citation type="submission" date="2017-04" db="EMBL/GenBank/DDBJ databases">
        <title>Genome sequencing of [Candida] sorbophila.</title>
        <authorList>
            <person name="Ahn J.O."/>
        </authorList>
    </citation>
    <scope>NUCLEOTIDE SEQUENCE [LARGE SCALE GENOMIC DNA]</scope>
    <source>
        <strain evidence="7 8">DS02</strain>
    </source>
</reference>
<dbReference type="GO" id="GO:0000139">
    <property type="term" value="C:Golgi membrane"/>
    <property type="evidence" value="ECO:0007669"/>
    <property type="project" value="TreeGrafter"/>
</dbReference>
<evidence type="ECO:0000256" key="1">
    <source>
        <dbReference type="ARBA" id="ARBA00004479"/>
    </source>
</evidence>
<dbReference type="Pfam" id="PF03388">
    <property type="entry name" value="Lectin_leg-like"/>
    <property type="match status" value="1"/>
</dbReference>
<dbReference type="Gene3D" id="2.60.120.200">
    <property type="match status" value="1"/>
</dbReference>
<keyword evidence="2" id="KW-0812">Transmembrane</keyword>
<evidence type="ECO:0000256" key="4">
    <source>
        <dbReference type="ARBA" id="ARBA00022989"/>
    </source>
</evidence>
<dbReference type="GO" id="GO:0005537">
    <property type="term" value="F:D-mannose binding"/>
    <property type="evidence" value="ECO:0007669"/>
    <property type="project" value="TreeGrafter"/>
</dbReference>
<keyword evidence="3" id="KW-0732">Signal</keyword>
<comment type="subcellular location">
    <subcellularLocation>
        <location evidence="1">Membrane</location>
        <topology evidence="1">Single-pass type I membrane protein</topology>
    </subcellularLocation>
</comment>
<dbReference type="PANTHER" id="PTHR12223:SF45">
    <property type="entry name" value="RE50040P"/>
    <property type="match status" value="1"/>
</dbReference>
<evidence type="ECO:0000313" key="7">
    <source>
        <dbReference type="EMBL" id="PRT53854.1"/>
    </source>
</evidence>
<gene>
    <name evidence="7" type="ORF">B9G98_01474</name>
</gene>
<dbReference type="PROSITE" id="PS51328">
    <property type="entry name" value="L_LECTIN_LIKE"/>
    <property type="match status" value="1"/>
</dbReference>
<dbReference type="OrthoDB" id="270293at2759"/>
<dbReference type="GO" id="GO:0005793">
    <property type="term" value="C:endoplasmic reticulum-Golgi intermediate compartment"/>
    <property type="evidence" value="ECO:0007669"/>
    <property type="project" value="TreeGrafter"/>
</dbReference>
<evidence type="ECO:0000313" key="8">
    <source>
        <dbReference type="Proteomes" id="UP000238350"/>
    </source>
</evidence>
<dbReference type="GO" id="GO:0006888">
    <property type="term" value="P:endoplasmic reticulum to Golgi vesicle-mediated transport"/>
    <property type="evidence" value="ECO:0007669"/>
    <property type="project" value="TreeGrafter"/>
</dbReference>
<dbReference type="GeneID" id="36515223"/>
<dbReference type="GO" id="GO:0005789">
    <property type="term" value="C:endoplasmic reticulum membrane"/>
    <property type="evidence" value="ECO:0007669"/>
    <property type="project" value="TreeGrafter"/>
</dbReference>
<dbReference type="SUPFAM" id="SSF49899">
    <property type="entry name" value="Concanavalin A-like lectins/glucanases"/>
    <property type="match status" value="1"/>
</dbReference>
<keyword evidence="8" id="KW-1185">Reference proteome</keyword>
<proteinExistence type="predicted"/>
<dbReference type="GO" id="GO:0030134">
    <property type="term" value="C:COPII-coated ER to Golgi transport vesicle"/>
    <property type="evidence" value="ECO:0007669"/>
    <property type="project" value="TreeGrafter"/>
</dbReference>
<keyword evidence="4" id="KW-1133">Transmembrane helix</keyword>
<comment type="caution">
    <text evidence="7">The sequence shown here is derived from an EMBL/GenBank/DDBJ whole genome shotgun (WGS) entry which is preliminary data.</text>
</comment>
<protein>
    <recommendedName>
        <fullName evidence="6">L-type lectin-like domain-containing protein</fullName>
    </recommendedName>
</protein>
<dbReference type="PANTHER" id="PTHR12223">
    <property type="entry name" value="VESICULAR MANNOSE-BINDING LECTIN"/>
    <property type="match status" value="1"/>
</dbReference>
<organism evidence="7 8">
    <name type="scientific">Wickerhamiella sorbophila</name>
    <dbReference type="NCBI Taxonomy" id="45607"/>
    <lineage>
        <taxon>Eukaryota</taxon>
        <taxon>Fungi</taxon>
        <taxon>Dikarya</taxon>
        <taxon>Ascomycota</taxon>
        <taxon>Saccharomycotina</taxon>
        <taxon>Dipodascomycetes</taxon>
        <taxon>Dipodascales</taxon>
        <taxon>Trichomonascaceae</taxon>
        <taxon>Wickerhamiella</taxon>
    </lineage>
</organism>
<dbReference type="CDD" id="cd07308">
    <property type="entry name" value="lectin_leg-like"/>
    <property type="match status" value="1"/>
</dbReference>
<dbReference type="AlphaFoldDB" id="A0A2T0FFV1"/>
<dbReference type="InterPro" id="IPR013320">
    <property type="entry name" value="ConA-like_dom_sf"/>
</dbReference>
<dbReference type="InterPro" id="IPR051136">
    <property type="entry name" value="Intracellular_Lectin-GPT"/>
</dbReference>
<dbReference type="InterPro" id="IPR005052">
    <property type="entry name" value="Lectin_leg"/>
</dbReference>
<sequence length="306" mass="34161">MKVSRVVQGALWAYAAADRIVDSLALEYPFISHDYENDNYIYGGSAVLAKSYARLTADQPDQRGFLYARELIPAENFEIEVEFKIEGAGNSLYGDGMAVWLLSPDQEVAEGSVFGLKDYFMGTAILIDTYRNHRPGKAFPYVVLMQNDGRQGYDNDNDGKANELAGYSVRGLHNPASNTKMKIRYQGGELSVEINHKGRFDKAFSLPYNLDGAKRLAFSASTGQLSERHDIYSVRVTELDYQAPNKPAQSPQYAGNFAGQTRKSSPWTGLLVKLSLGVAGCVGALKMYKLYIRKKKYRAYEPFEFS</sequence>
<dbReference type="STRING" id="45607.A0A2T0FFV1"/>